<evidence type="ECO:0000313" key="2">
    <source>
        <dbReference type="EMBL" id="KAB0671522.1"/>
    </source>
</evidence>
<dbReference type="InterPro" id="IPR048963">
    <property type="entry name" value="ArgZ/ArgE-like_C_2nd"/>
</dbReference>
<name>A0ABQ6TRQ9_9BACT</name>
<protein>
    <recommendedName>
        <fullName evidence="1">Arginine dihydrolase ArgZ/ArgE-like C-terminal second subdomain domain-containing protein</fullName>
    </recommendedName>
</protein>
<accession>A0ABQ6TRQ9</accession>
<comment type="caution">
    <text evidence="2">The sequence shown here is derived from an EMBL/GenBank/DDBJ whole genome shotgun (WGS) entry which is preliminary data.</text>
</comment>
<gene>
    <name evidence="2" type="ORF">F6V30_02795</name>
</gene>
<organism evidence="2 3">
    <name type="scientific">Oryzomonas sagensis</name>
    <dbReference type="NCBI Taxonomy" id="2603857"/>
    <lineage>
        <taxon>Bacteria</taxon>
        <taxon>Pseudomonadati</taxon>
        <taxon>Thermodesulfobacteriota</taxon>
        <taxon>Desulfuromonadia</taxon>
        <taxon>Geobacterales</taxon>
        <taxon>Geobacteraceae</taxon>
        <taxon>Oryzomonas</taxon>
    </lineage>
</organism>
<dbReference type="RefSeq" id="WP_151154978.1">
    <property type="nucleotide sequence ID" value="NZ_VZRA01000001.1"/>
</dbReference>
<evidence type="ECO:0000259" key="1">
    <source>
        <dbReference type="Pfam" id="PF21570"/>
    </source>
</evidence>
<proteinExistence type="predicted"/>
<keyword evidence="3" id="KW-1185">Reference proteome</keyword>
<dbReference type="Gene3D" id="2.40.420.10">
    <property type="entry name" value="conserved putative lor/sdh protein from methanococcus maripaludis s2 domain"/>
    <property type="match status" value="1"/>
</dbReference>
<reference evidence="2 3" key="1">
    <citation type="journal article" date="2020" name="Microorganisms">
        <title>Description of Three Novel Members in the Family Geobacteraceae, Oryzomonas japonicum gen. nov., sp. nov., Oryzomonas sagensis sp. nov., and Oryzomonas ruber sp. nov.</title>
        <authorList>
            <person name="Xu Z."/>
            <person name="Masuda Y."/>
            <person name="Hayakawa C."/>
            <person name="Ushijima N."/>
            <person name="Kawano K."/>
            <person name="Shiratori Y."/>
            <person name="Senoo K."/>
            <person name="Itoh H."/>
        </authorList>
    </citation>
    <scope>NUCLEOTIDE SEQUENCE [LARGE SCALE GENOMIC DNA]</scope>
    <source>
        <strain evidence="2 3">Red100</strain>
    </source>
</reference>
<dbReference type="EMBL" id="VZRA01000001">
    <property type="protein sequence ID" value="KAB0671522.1"/>
    <property type="molecule type" value="Genomic_DNA"/>
</dbReference>
<dbReference type="Gene3D" id="3.40.50.10690">
    <property type="entry name" value="putative lor/sdh protein like domains"/>
    <property type="match status" value="1"/>
</dbReference>
<feature type="domain" description="Arginine dihydrolase ArgZ/ArgE-like C-terminal second subdomain" evidence="1">
    <location>
        <begin position="144"/>
        <end position="356"/>
    </location>
</feature>
<dbReference type="Pfam" id="PF21570">
    <property type="entry name" value="ArgZ-like_C_2nd"/>
    <property type="match status" value="1"/>
</dbReference>
<evidence type="ECO:0000313" key="3">
    <source>
        <dbReference type="Proteomes" id="UP000798046"/>
    </source>
</evidence>
<sequence length="361" mass="39519">MSAIPAYTPPDFSRPDLAAAPAVRTEPAPADGVLPRGFHATSNHPEYLHLGGGDWLLARESRMDAAMVLRGGEVQVMEPRLVKRADPVVVGRSEDGEEGIYVHSTGFPSPAAVAGKFAFRTRGTRETPFSRSYDELYAVLRHDRAHGHIVWVLGPAVAFDKDSRDAMEFMVEHGYCHALLAGNALATHDLEAARFRTGLGQDIYTQVLQPHGHYNHLDIINEVRLHGSIPRAIRELGLPDGIIPACERRGVPYVLAGSIRDDGPLPGVISDACLAQDAMRVHARRATTVIALATQLHTIAFGNMVPGYHVTAEDVVRPVFFYVVDMTEFSTDKLANRGSQQAVAILTNAQDFMVNLWHNLK</sequence>
<dbReference type="Proteomes" id="UP000798046">
    <property type="component" value="Unassembled WGS sequence"/>
</dbReference>